<gene>
    <name evidence="3" type="ORF">JI75_01065</name>
</gene>
<feature type="compositionally biased region" description="Polar residues" evidence="1">
    <location>
        <begin position="291"/>
        <end position="300"/>
    </location>
</feature>
<keyword evidence="4" id="KW-1185">Reference proteome</keyword>
<dbReference type="Pfam" id="PF05239">
    <property type="entry name" value="PRC"/>
    <property type="match status" value="1"/>
</dbReference>
<dbReference type="Proteomes" id="UP000031121">
    <property type="component" value="Chromosome"/>
</dbReference>
<evidence type="ECO:0000259" key="2">
    <source>
        <dbReference type="Pfam" id="PF05239"/>
    </source>
</evidence>
<reference evidence="3 4" key="2">
    <citation type="journal article" date="2015" name="Genome Announc.">
        <title>Complete Genome Sequence of Coriobacteriaceae Strain 68-1-3, a Novel Mucus-Degrading Isolate from the Swine Intestinal Tract.</title>
        <authorList>
            <person name="Looft T."/>
            <person name="Bayles D.O."/>
            <person name="Alt D.P."/>
            <person name="Stanton T.B."/>
        </authorList>
    </citation>
    <scope>NUCLEOTIDE SEQUENCE [LARGE SCALE GENOMIC DNA]</scope>
    <source>
        <strain evidence="3 4">68-1-3</strain>
    </source>
</reference>
<reference evidence="4" key="1">
    <citation type="submission" date="2014-08" db="EMBL/GenBank/DDBJ databases">
        <title>Coriobacteriaceae sp. complete genome.</title>
        <authorList>
            <person name="Looft T."/>
            <person name="Bayles D.O."/>
            <person name="Stanton T.B."/>
        </authorList>
    </citation>
    <scope>NUCLEOTIDE SEQUENCE [LARGE SCALE GENOMIC DNA]</scope>
    <source>
        <strain evidence="4">68-1-3</strain>
    </source>
</reference>
<accession>A0A0A8B8R1</accession>
<dbReference type="InterPro" id="IPR011033">
    <property type="entry name" value="PRC_barrel-like_sf"/>
</dbReference>
<dbReference type="KEGG" id="cbac:JI75_01065"/>
<dbReference type="RefSeq" id="WP_039688068.1">
    <property type="nucleotide sequence ID" value="NZ_CP009302.1"/>
</dbReference>
<evidence type="ECO:0000313" key="3">
    <source>
        <dbReference type="EMBL" id="AJC11487.1"/>
    </source>
</evidence>
<dbReference type="EMBL" id="CP009302">
    <property type="protein sequence ID" value="AJC11487.1"/>
    <property type="molecule type" value="Genomic_DNA"/>
</dbReference>
<feature type="compositionally biased region" description="Low complexity" evidence="1">
    <location>
        <begin position="271"/>
        <end position="290"/>
    </location>
</feature>
<feature type="domain" description="PRC-barrel" evidence="2">
    <location>
        <begin position="104"/>
        <end position="139"/>
    </location>
</feature>
<dbReference type="AlphaFoldDB" id="A0A0A8B8R1"/>
<evidence type="ECO:0000313" key="4">
    <source>
        <dbReference type="Proteomes" id="UP000031121"/>
    </source>
</evidence>
<dbReference type="OrthoDB" id="3171933at2"/>
<name>A0A0A8B8R1_9ACTN</name>
<dbReference type="InterPro" id="IPR027275">
    <property type="entry name" value="PRC-brl_dom"/>
</dbReference>
<feature type="region of interest" description="Disordered" evidence="1">
    <location>
        <begin position="267"/>
        <end position="337"/>
    </location>
</feature>
<organism evidence="3 4">
    <name type="scientific">Berryella intestinalis</name>
    <dbReference type="NCBI Taxonomy" id="1531429"/>
    <lineage>
        <taxon>Bacteria</taxon>
        <taxon>Bacillati</taxon>
        <taxon>Actinomycetota</taxon>
        <taxon>Coriobacteriia</taxon>
        <taxon>Eggerthellales</taxon>
        <taxon>Eggerthellaceae</taxon>
        <taxon>Berryella</taxon>
    </lineage>
</organism>
<protein>
    <recommendedName>
        <fullName evidence="2">PRC-barrel domain-containing protein</fullName>
    </recommendedName>
</protein>
<evidence type="ECO:0000256" key="1">
    <source>
        <dbReference type="SAM" id="MobiDB-lite"/>
    </source>
</evidence>
<dbReference type="HOGENOM" id="CLU_067565_0_0_11"/>
<sequence length="353" mass="36973">MASSIATTDDIAGSRVIVQGRKGKERRVGKVSRFVFHPKEKRIVGFLVKRPDLALMFHRKDLFVALDGYTVEDGRIVVDDDDGACGKKAEKSLGVDFDRCVLWSGMPVVTASGETLGVVGNVSFDRFSGSLVSLEVNDGAANDAIVGRRTVPADLVKGFRFGIGAPLSDHGPDASEREEEEVVRGAILVSDEAARIETEGGAADAAGKAAAKATEAVRSAVSDLKPGVADATKAAGDAINKGAYATGRQIGRASGMFGAFKEEYRKEVGQPAPASKPRPAASSAASPSKSNAGQSASPHSSQKKSDKKATSAKPGVRKKPQNETLGHAVGKQLGRAGGMFAAFKEEYDKARKE</sequence>
<dbReference type="SUPFAM" id="SSF50346">
    <property type="entry name" value="PRC-barrel domain"/>
    <property type="match status" value="1"/>
</dbReference>
<dbReference type="Gene3D" id="2.30.30.240">
    <property type="entry name" value="PRC-barrel domain"/>
    <property type="match status" value="1"/>
</dbReference>
<proteinExistence type="predicted"/>